<evidence type="ECO:0000313" key="22">
    <source>
        <dbReference type="EMBL" id="AIX45144.1"/>
    </source>
</evidence>
<evidence type="ECO:0000313" key="23">
    <source>
        <dbReference type="EMBL" id="AIX45354.1"/>
    </source>
</evidence>
<evidence type="ECO:0000313" key="6">
    <source>
        <dbReference type="EMBL" id="AIX20691.1"/>
    </source>
</evidence>
<evidence type="ECO:0000313" key="2">
    <source>
        <dbReference type="EMBL" id="AIX15060.1"/>
    </source>
</evidence>
<dbReference type="Proteomes" id="UP000185408">
    <property type="component" value="Segment"/>
</dbReference>
<dbReference type="Proteomes" id="UP000185389">
    <property type="component" value="Segment"/>
</dbReference>
<dbReference type="EMBL" id="KJ019067">
    <property type="protein sequence ID" value="AIX23490.1"/>
    <property type="molecule type" value="Genomic_DNA"/>
</dbReference>
<reference evidence="25 26" key="1">
    <citation type="submission" date="2013-12" db="EMBL/GenBank/DDBJ databases">
        <title>Ecological redundancy of diverse viral populations within a natural community.</title>
        <authorList>
            <person name="Gregory A.C."/>
            <person name="LaButti K."/>
            <person name="Copeland A."/>
            <person name="Woyke T."/>
            <person name="Sullivan M.B."/>
        </authorList>
    </citation>
    <scope>NUCLEOTIDE SEQUENCE [LARGE SCALE GENOMIC DNA]</scope>
    <source>
        <strain evidence="18">Syn7803C101</strain>
        <strain evidence="19">Syn7803C104</strain>
        <strain evidence="20">Syn7803C107</strain>
        <strain evidence="21">Syn7803C26</strain>
        <strain evidence="22">Syn7803C31</strain>
        <strain evidence="23">Syn7803C33</strain>
        <strain evidence="24">Syn7803C38</strain>
        <strain evidence="1">Syn7803C42</strain>
        <strain evidence="2">Syn7803C47</strain>
        <strain evidence="3">Syn7803C53</strain>
        <strain evidence="4">Syn7803C59</strain>
        <strain evidence="5">Syn7803C60</strain>
        <strain evidence="6">Syn7803C86</strain>
        <strain evidence="7">Syn7803C99</strain>
        <strain evidence="14">Syn7803US1</strain>
        <strain evidence="8">Syn7803US101</strain>
        <strain evidence="9">Syn7803US102</strain>
        <strain evidence="10">Syn7803US112</strain>
        <strain evidence="11">Syn7803US117</strain>
        <strain evidence="12">Syn7803US123</strain>
        <strain evidence="13">Syn7803US19</strain>
        <strain evidence="15">Syn7803US60</strain>
        <strain evidence="16">Syn7803US62</strain>
        <strain evidence="17">Syn7803US79</strain>
    </source>
</reference>
<dbReference type="EMBL" id="KJ019039">
    <property type="protein sequence ID" value="AIX17027.1"/>
    <property type="molecule type" value="Genomic_DNA"/>
</dbReference>
<evidence type="ECO:0000313" key="24">
    <source>
        <dbReference type="EMBL" id="AIX46503.1"/>
    </source>
</evidence>
<evidence type="ECO:0000313" key="12">
    <source>
        <dbReference type="EMBL" id="AIX27162.1"/>
    </source>
</evidence>
<dbReference type="EMBL" id="KJ019065">
    <property type="protein sequence ID" value="AIX22994.1"/>
    <property type="molecule type" value="Genomic_DNA"/>
</dbReference>
<dbReference type="Proteomes" id="UP000185404">
    <property type="component" value="Segment"/>
</dbReference>
<dbReference type="Proteomes" id="UP000185390">
    <property type="component" value="Segment"/>
</dbReference>
<dbReference type="EMBL" id="KJ019114">
    <property type="protein sequence ID" value="AIX34929.1"/>
    <property type="molecule type" value="Genomic_DNA"/>
</dbReference>
<evidence type="ECO:0000313" key="17">
    <source>
        <dbReference type="EMBL" id="AIX36647.1"/>
    </source>
</evidence>
<evidence type="ECO:0000313" key="26">
    <source>
        <dbReference type="Proteomes" id="UP000185387"/>
    </source>
</evidence>
<dbReference type="Proteomes" id="UP000185387">
    <property type="component" value="Segment"/>
</dbReference>
<accession>A0A0E3FZS4</accession>
<dbReference type="Proteomes" id="UP000185401">
    <property type="component" value="Segment"/>
</dbReference>
<evidence type="ECO:0000313" key="9">
    <source>
        <dbReference type="EMBL" id="AIX23696.1"/>
    </source>
</evidence>
<dbReference type="EMBL" id="KJ019137">
    <property type="protein sequence ID" value="AIX39955.1"/>
    <property type="molecule type" value="Genomic_DNA"/>
</dbReference>
<dbReference type="EMBL" id="KJ019030">
    <property type="protein sequence ID" value="AIX15060.1"/>
    <property type="molecule type" value="Genomic_DNA"/>
</dbReference>
<evidence type="ECO:0000313" key="13">
    <source>
        <dbReference type="EMBL" id="AIX27940.1"/>
    </source>
</evidence>
<dbReference type="Proteomes" id="UP000185399">
    <property type="component" value="Segment"/>
</dbReference>
<gene>
    <name evidence="18" type="ORF">Syn7803C101_11</name>
    <name evidence="19" type="ORF">Syn7803C104_11</name>
    <name evidence="20" type="ORF">Syn7803C107_11</name>
    <name evidence="21" type="ORF">Syn7803C26_11</name>
    <name evidence="22" type="ORF">Syn7803C31_12</name>
    <name evidence="23" type="ORF">Syn7803C33_11</name>
    <name evidence="24" type="ORF">Syn7803C38_11</name>
    <name evidence="1" type="ORF">Syn7803C42_11</name>
    <name evidence="2" type="ORF">Syn7803C47_11</name>
    <name evidence="3" type="ORF">Syn7803C53_11</name>
    <name evidence="4" type="ORF">Syn7803C59_11</name>
    <name evidence="5" type="ORF">Syn7803C60_11</name>
    <name evidence="6" type="ORF">Syn7803C86_11</name>
    <name evidence="7" type="ORF">Syn7803C99_11</name>
    <name evidence="8" type="ORF">Syn7803US101_11</name>
    <name evidence="9" type="ORF">Syn7803US102_11</name>
    <name evidence="10" type="ORF">Syn7803US112_11</name>
    <name evidence="11" type="ORF">Syn7803US117_11</name>
    <name evidence="12" type="ORF">Syn7803US123_11</name>
    <name evidence="13" type="ORF">Syn7803US19_11</name>
    <name evidence="14" type="ORF">Syn7803US1_11</name>
    <name evidence="15" type="ORF">Syn7803US60_11</name>
    <name evidence="16" type="ORF">Syn7803US62_11</name>
    <name evidence="17" type="ORF">Syn7803US79_11</name>
</gene>
<dbReference type="EMBL" id="KJ019135">
    <property type="protein sequence ID" value="AIX39529.1"/>
    <property type="molecule type" value="Genomic_DNA"/>
</dbReference>
<dbReference type="Proteomes" id="UP000185393">
    <property type="component" value="Segment"/>
</dbReference>
<dbReference type="Proteomes" id="UP000185388">
    <property type="component" value="Segment"/>
</dbReference>
<evidence type="ECO:0000313" key="18">
    <source>
        <dbReference type="EMBL" id="AIX39529.1"/>
    </source>
</evidence>
<evidence type="ECO:0000313" key="21">
    <source>
        <dbReference type="EMBL" id="AIX44223.1"/>
    </source>
</evidence>
<proteinExistence type="predicted"/>
<dbReference type="Proteomes" id="UP000185403">
    <property type="component" value="Segment"/>
</dbReference>
<dbReference type="Proteomes" id="UP000185405">
    <property type="component" value="Segment"/>
</dbReference>
<dbReference type="EMBL" id="KJ019087">
    <property type="protein sequence ID" value="AIX27940.1"/>
    <property type="molecule type" value="Genomic_DNA"/>
</dbReference>
<dbReference type="Proteomes" id="UP000185400">
    <property type="component" value="Segment"/>
</dbReference>
<evidence type="ECO:0000313" key="3">
    <source>
        <dbReference type="EMBL" id="AIX15708.1"/>
    </source>
</evidence>
<organism evidence="18 27">
    <name type="scientific">Synechococcus phage ACG-2014a</name>
    <dbReference type="NCBI Taxonomy" id="1493507"/>
    <lineage>
        <taxon>Viruses</taxon>
        <taxon>Duplodnaviria</taxon>
        <taxon>Heunggongvirae</taxon>
        <taxon>Uroviricota</taxon>
        <taxon>Caudoviricetes</taxon>
        <taxon>Pantevenvirales</taxon>
        <taxon>Kyanoviridae</taxon>
        <taxon>Acionnavirus</taxon>
        <taxon>Acionnavirus monteraybay</taxon>
    </lineage>
</organism>
<dbReference type="EMBL" id="KJ019157">
    <property type="protein sequence ID" value="AIX45144.1"/>
    <property type="molecule type" value="Genomic_DNA"/>
</dbReference>
<evidence type="ECO:0000313" key="10">
    <source>
        <dbReference type="EMBL" id="AIX25443.1"/>
    </source>
</evidence>
<evidence type="ECO:0000313" key="25">
    <source>
        <dbReference type="Proteomes" id="UP000033004"/>
    </source>
</evidence>
<dbReference type="EMBL" id="KJ019122">
    <property type="protein sequence ID" value="AIX36647.1"/>
    <property type="molecule type" value="Genomic_DNA"/>
</dbReference>
<dbReference type="Proteomes" id="UP000185402">
    <property type="component" value="Segment"/>
</dbReference>
<dbReference type="Proteomes" id="UP000185407">
    <property type="component" value="Segment"/>
</dbReference>
<evidence type="ECO:0000313" key="1">
    <source>
        <dbReference type="EMBL" id="AIX14196.1"/>
    </source>
</evidence>
<dbReference type="EMBL" id="KJ019163">
    <property type="protein sequence ID" value="AIX46503.1"/>
    <property type="molecule type" value="Genomic_DNA"/>
</dbReference>
<evidence type="ECO:0000313" key="5">
    <source>
        <dbReference type="EMBL" id="AIX17027.1"/>
    </source>
</evidence>
<dbReference type="EMBL" id="KJ019081">
    <property type="protein sequence ID" value="AIX26526.1"/>
    <property type="molecule type" value="Genomic_DNA"/>
</dbReference>
<dbReference type="EMBL" id="KJ019158">
    <property type="protein sequence ID" value="AIX45354.1"/>
    <property type="molecule type" value="Genomic_DNA"/>
</dbReference>
<dbReference type="Proteomes" id="UP000185391">
    <property type="component" value="Segment"/>
</dbReference>
<dbReference type="Proteomes" id="UP000185394">
    <property type="component" value="Segment"/>
</dbReference>
<dbReference type="EMBL" id="KJ019033">
    <property type="protein sequence ID" value="AIX15708.1"/>
    <property type="molecule type" value="Genomic_DNA"/>
</dbReference>
<dbReference type="EMBL" id="KJ019138">
    <property type="protein sequence ID" value="AIX40165.1"/>
    <property type="molecule type" value="Genomic_DNA"/>
</dbReference>
<evidence type="ECO:0000313" key="11">
    <source>
        <dbReference type="EMBL" id="AIX26526.1"/>
    </source>
</evidence>
<dbReference type="Proteomes" id="UP000185396">
    <property type="component" value="Segment"/>
</dbReference>
<evidence type="ECO:0000313" key="27">
    <source>
        <dbReference type="Proteomes" id="UP000185389"/>
    </source>
</evidence>
<dbReference type="EMBL" id="KJ019055">
    <property type="protein sequence ID" value="AIX20691.1"/>
    <property type="molecule type" value="Genomic_DNA"/>
</dbReference>
<dbReference type="EMBL" id="KJ019153">
    <property type="protein sequence ID" value="AIX44223.1"/>
    <property type="molecule type" value="Genomic_DNA"/>
</dbReference>
<protein>
    <submittedName>
        <fullName evidence="18">Uncharacterized protein</fullName>
    </submittedName>
</protein>
<dbReference type="EMBL" id="KJ019084">
    <property type="protein sequence ID" value="AIX27162.1"/>
    <property type="molecule type" value="Genomic_DNA"/>
</dbReference>
<sequence length="455" mass="51852">MTLPRENVGDVEYKVTVYRDGKELKNKEGYSNVKEFIPGIEIFESLNSATLEARLIVQDSSGFLGAMTGSELFRIQIKGTIVDKVYFFRAYEIESRSRYQGVDTFILNCASDEFIKNEIVNIFGHSEVIFQGKTESSEIIKQLLSDKRFIDTPKKLFVEQSINKHQFISPNWRPFDVIYWLCQRSVRQAKGGGGLQNGFVFWENSLGYHFKSLDNIIDSVNSQDLKETNPSRGTAKLYTYSYSPSSVDDGAADTFKINAVTFPDERNFLSGLRHGTWSGYSIGFDPVTITESKVGLSADMSVDAYRYSISEMWGKMSHLNKNKTTSPIKQMDSGIQALIDRPKRVRYSMLPNQNFDPKYQDNPQKNYEEITELQAYQYLRIESFKNIKLTISIPGNLDLYAGYGINVVLPGNFRNQDRTQVDKKYSGRYVIAGLTHKILDTKITTDLLLVKDSVL</sequence>
<name>A0A0E3FZS4_9CAUD</name>
<evidence type="ECO:0000313" key="8">
    <source>
        <dbReference type="EMBL" id="AIX23490.1"/>
    </source>
</evidence>
<dbReference type="Proteomes" id="UP000185398">
    <property type="component" value="Segment"/>
</dbReference>
<evidence type="ECO:0000313" key="16">
    <source>
        <dbReference type="EMBL" id="AIX35352.1"/>
    </source>
</evidence>
<evidence type="ECO:0000313" key="14">
    <source>
        <dbReference type="EMBL" id="AIX28147.1"/>
    </source>
</evidence>
<dbReference type="EMBL" id="KJ019026">
    <property type="protein sequence ID" value="AIX14196.1"/>
    <property type="molecule type" value="Genomic_DNA"/>
</dbReference>
<dbReference type="Proteomes" id="UP000185392">
    <property type="component" value="Segment"/>
</dbReference>
<dbReference type="Proteomes" id="UP000033004">
    <property type="component" value="Segment"/>
</dbReference>
<evidence type="ECO:0000313" key="4">
    <source>
        <dbReference type="EMBL" id="AIX16818.1"/>
    </source>
</evidence>
<evidence type="ECO:0000313" key="7">
    <source>
        <dbReference type="EMBL" id="AIX22994.1"/>
    </source>
</evidence>
<dbReference type="Proteomes" id="UP000185406">
    <property type="component" value="Segment"/>
</dbReference>
<dbReference type="EMBL" id="KJ019076">
    <property type="protein sequence ID" value="AIX25443.1"/>
    <property type="molecule type" value="Genomic_DNA"/>
</dbReference>
<dbReference type="EMBL" id="KJ019116">
    <property type="protein sequence ID" value="AIX35352.1"/>
    <property type="molecule type" value="Genomic_DNA"/>
</dbReference>
<dbReference type="EMBL" id="KJ019038">
    <property type="protein sequence ID" value="AIX16818.1"/>
    <property type="molecule type" value="Genomic_DNA"/>
</dbReference>
<dbReference type="Proteomes" id="UP000185409">
    <property type="component" value="Segment"/>
</dbReference>
<evidence type="ECO:0000313" key="15">
    <source>
        <dbReference type="EMBL" id="AIX34929.1"/>
    </source>
</evidence>
<dbReference type="EMBL" id="KJ019088">
    <property type="protein sequence ID" value="AIX28147.1"/>
    <property type="molecule type" value="Genomic_DNA"/>
</dbReference>
<dbReference type="Proteomes" id="UP000185397">
    <property type="component" value="Segment"/>
</dbReference>
<dbReference type="Proteomes" id="UP000185395">
    <property type="component" value="Segment"/>
</dbReference>
<dbReference type="EMBL" id="KJ019068">
    <property type="protein sequence ID" value="AIX23696.1"/>
    <property type="molecule type" value="Genomic_DNA"/>
</dbReference>
<evidence type="ECO:0000313" key="19">
    <source>
        <dbReference type="EMBL" id="AIX39955.1"/>
    </source>
</evidence>
<evidence type="ECO:0000313" key="20">
    <source>
        <dbReference type="EMBL" id="AIX40165.1"/>
    </source>
</evidence>